<keyword evidence="2" id="KW-1185">Reference proteome</keyword>
<dbReference type="RefSeq" id="WP_207471338.1">
    <property type="nucleotide sequence ID" value="NZ_JAFNAW010000067.1"/>
</dbReference>
<organism evidence="1 2">
    <name type="scientific">Paracoccus fontiphilus</name>
    <dbReference type="NCBI Taxonomy" id="1815556"/>
    <lineage>
        <taxon>Bacteria</taxon>
        <taxon>Pseudomonadati</taxon>
        <taxon>Pseudomonadota</taxon>
        <taxon>Alphaproteobacteria</taxon>
        <taxon>Rhodobacterales</taxon>
        <taxon>Paracoccaceae</taxon>
        <taxon>Paracoccus</taxon>
    </lineage>
</organism>
<dbReference type="EMBL" id="JBHRTE010000063">
    <property type="protein sequence ID" value="MFC3169425.1"/>
    <property type="molecule type" value="Genomic_DNA"/>
</dbReference>
<protein>
    <submittedName>
        <fullName evidence="1">Uncharacterized protein</fullName>
    </submittedName>
</protein>
<sequence>MKNEYLSDAKWDALQKAIANAILTDEDRNDQIMQDHARDKAALLLADLGVCFEEMRADMGDLPEAA</sequence>
<gene>
    <name evidence="1" type="ORF">ACFOD7_15330</name>
</gene>
<accession>A0ABV7IKW4</accession>
<comment type="caution">
    <text evidence="1">The sequence shown here is derived from an EMBL/GenBank/DDBJ whole genome shotgun (WGS) entry which is preliminary data.</text>
</comment>
<evidence type="ECO:0000313" key="2">
    <source>
        <dbReference type="Proteomes" id="UP001595557"/>
    </source>
</evidence>
<evidence type="ECO:0000313" key="1">
    <source>
        <dbReference type="EMBL" id="MFC3169425.1"/>
    </source>
</evidence>
<reference evidence="2" key="1">
    <citation type="journal article" date="2019" name="Int. J. Syst. Evol. Microbiol.">
        <title>The Global Catalogue of Microorganisms (GCM) 10K type strain sequencing project: providing services to taxonomists for standard genome sequencing and annotation.</title>
        <authorList>
            <consortium name="The Broad Institute Genomics Platform"/>
            <consortium name="The Broad Institute Genome Sequencing Center for Infectious Disease"/>
            <person name="Wu L."/>
            <person name="Ma J."/>
        </authorList>
    </citation>
    <scope>NUCLEOTIDE SEQUENCE [LARGE SCALE GENOMIC DNA]</scope>
    <source>
        <strain evidence="2">KCTC 52239</strain>
    </source>
</reference>
<proteinExistence type="predicted"/>
<dbReference type="Proteomes" id="UP001595557">
    <property type="component" value="Unassembled WGS sequence"/>
</dbReference>
<name>A0ABV7IKW4_9RHOB</name>